<feature type="transmembrane region" description="Helical" evidence="13">
    <location>
        <begin position="35"/>
        <end position="56"/>
    </location>
</feature>
<dbReference type="Pfam" id="PF00574">
    <property type="entry name" value="CLP_protease"/>
    <property type="match status" value="1"/>
</dbReference>
<keyword evidence="3 7" id="KW-0645">Protease</keyword>
<dbReference type="PROSITE" id="PS00381">
    <property type="entry name" value="CLP_PROTEASE_SER"/>
    <property type="match status" value="1"/>
</dbReference>
<evidence type="ECO:0000256" key="8">
    <source>
        <dbReference type="PROSITE-ProRule" id="PRU10085"/>
    </source>
</evidence>
<dbReference type="Gene3D" id="3.90.226.10">
    <property type="entry name" value="2-enoyl-CoA Hydratase, Chain A, domain 1"/>
    <property type="match status" value="1"/>
</dbReference>
<comment type="caution">
    <text evidence="14">The sequence shown here is derived from an EMBL/GenBank/DDBJ whole genome shotgun (WGS) entry which is preliminary data.</text>
</comment>
<dbReference type="NCBIfam" id="NF009205">
    <property type="entry name" value="PRK12553.1"/>
    <property type="match status" value="1"/>
</dbReference>
<evidence type="ECO:0000313" key="14">
    <source>
        <dbReference type="EMBL" id="OYV03062.1"/>
    </source>
</evidence>
<evidence type="ECO:0000256" key="4">
    <source>
        <dbReference type="ARBA" id="ARBA00022801"/>
    </source>
</evidence>
<dbReference type="PANTHER" id="PTHR10381:SF70">
    <property type="entry name" value="ATP-DEPENDENT CLP PROTEASE PROTEOLYTIC SUBUNIT"/>
    <property type="match status" value="1"/>
</dbReference>
<dbReference type="GO" id="GO:0051117">
    <property type="term" value="F:ATPase binding"/>
    <property type="evidence" value="ECO:0007669"/>
    <property type="project" value="TreeGrafter"/>
</dbReference>
<proteinExistence type="inferred from homology"/>
<sequence>MRHDDYNQLVPIVIESTRHGERAYDIFSRLLKDRIVIIGAPITDAFAASIIAQLLFLESEDPKKDIYLYIDSPGGSIPAGLAIYDTIQYIRPDVSTICMGLAASMAALLLAAGTPGKRYALPHARILIHQPMSGVSGQVTDIVIHAKEIMRLREELNRIFAKHTGQPIEKIAQDTERDYWMTAEEAHAYGIVDKVIERREK</sequence>
<organism evidence="14 15">
    <name type="scientific">candidate division WOR-3 bacterium 4484_18</name>
    <dbReference type="NCBI Taxonomy" id="2020626"/>
    <lineage>
        <taxon>Bacteria</taxon>
        <taxon>Bacteria division WOR-3</taxon>
    </lineage>
</organism>
<protein>
    <recommendedName>
        <fullName evidence="7 12">ATP-dependent Clp protease proteolytic subunit</fullName>
        <ecNumber evidence="7 10">3.4.21.92</ecNumber>
    </recommendedName>
    <alternativeName>
        <fullName evidence="7">Endopeptidase Clp</fullName>
    </alternativeName>
</protein>
<dbReference type="PROSITE" id="PS00382">
    <property type="entry name" value="CLP_PROTEASE_HIS"/>
    <property type="match status" value="1"/>
</dbReference>
<evidence type="ECO:0000313" key="15">
    <source>
        <dbReference type="Proteomes" id="UP000216312"/>
    </source>
</evidence>
<evidence type="ECO:0000256" key="13">
    <source>
        <dbReference type="SAM" id="Phobius"/>
    </source>
</evidence>
<dbReference type="EC" id="3.4.21.92" evidence="7 10"/>
<evidence type="ECO:0000256" key="2">
    <source>
        <dbReference type="ARBA" id="ARBA00022490"/>
    </source>
</evidence>
<dbReference type="HAMAP" id="MF_00444">
    <property type="entry name" value="ClpP"/>
    <property type="match status" value="1"/>
</dbReference>
<comment type="function">
    <text evidence="7 11">Cleaves peptides in various proteins in a process that requires ATP hydrolysis. Has a chymotrypsin-like activity. Plays a major role in the degradation of misfolded proteins.</text>
</comment>
<dbReference type="InterPro" id="IPR033135">
    <property type="entry name" value="ClpP_His_AS"/>
</dbReference>
<evidence type="ECO:0000256" key="11">
    <source>
        <dbReference type="RuleBase" id="RU000550"/>
    </source>
</evidence>
<evidence type="ECO:0000256" key="9">
    <source>
        <dbReference type="PROSITE-ProRule" id="PRU10086"/>
    </source>
</evidence>
<reference evidence="15" key="1">
    <citation type="submission" date="2017-07" db="EMBL/GenBank/DDBJ databases">
        <title>Novel pathways for hydrocarbon cycling and metabolic interdependencies in hydrothermal sediment communities.</title>
        <authorList>
            <person name="Dombrowski N."/>
            <person name="Seitz K."/>
            <person name="Teske A."/>
            <person name="Baker B."/>
        </authorList>
    </citation>
    <scope>NUCLEOTIDE SEQUENCE [LARGE SCALE GENOMIC DNA]</scope>
</reference>
<comment type="subunit">
    <text evidence="7">Fourteen ClpP subunits assemble into 2 heptameric rings which stack back to back to give a disk-like structure with a central cavity, resembling the structure of eukaryotic proteasomes.</text>
</comment>
<feature type="transmembrane region" description="Helical" evidence="13">
    <location>
        <begin position="94"/>
        <end position="112"/>
    </location>
</feature>
<comment type="subcellular location">
    <subcellularLocation>
        <location evidence="7">Cytoplasm</location>
    </subcellularLocation>
</comment>
<comment type="catalytic activity">
    <reaction evidence="6 7 9">
        <text>Hydrolysis of proteins to small peptides in the presence of ATP and magnesium. alpha-casein is the usual test substrate. In the absence of ATP, only oligopeptides shorter than five residues are hydrolyzed (such as succinyl-Leu-Tyr-|-NHMec, and Leu-Tyr-Leu-|-Tyr-Trp, in which cleavage of the -Tyr-|-Leu- and -Tyr-|-Trp bonds also occurs).</text>
        <dbReference type="EC" id="3.4.21.92"/>
    </reaction>
</comment>
<keyword evidence="2 7" id="KW-0963">Cytoplasm</keyword>
<keyword evidence="4 7" id="KW-0378">Hydrolase</keyword>
<gene>
    <name evidence="7" type="primary">clpP</name>
    <name evidence="14" type="ORF">CGW93_02605</name>
</gene>
<dbReference type="GO" id="GO:0009368">
    <property type="term" value="C:endopeptidase Clp complex"/>
    <property type="evidence" value="ECO:0007669"/>
    <property type="project" value="TreeGrafter"/>
</dbReference>
<evidence type="ECO:0000256" key="7">
    <source>
        <dbReference type="HAMAP-Rule" id="MF_00444"/>
    </source>
</evidence>
<dbReference type="GO" id="GO:0004252">
    <property type="term" value="F:serine-type endopeptidase activity"/>
    <property type="evidence" value="ECO:0007669"/>
    <property type="project" value="UniProtKB-UniRule"/>
</dbReference>
<keyword evidence="5 7" id="KW-0720">Serine protease</keyword>
<comment type="similarity">
    <text evidence="1 7 12">Belongs to the peptidase S14 family.</text>
</comment>
<feature type="active site" evidence="8">
    <location>
        <position position="104"/>
    </location>
</feature>
<dbReference type="InterPro" id="IPR018215">
    <property type="entry name" value="ClpP_Ser_AS"/>
</dbReference>
<name>A0A257LUF9_UNCW3</name>
<dbReference type="PANTHER" id="PTHR10381">
    <property type="entry name" value="ATP-DEPENDENT CLP PROTEASE PROTEOLYTIC SUBUNIT"/>
    <property type="match status" value="1"/>
</dbReference>
<keyword evidence="13" id="KW-1133">Transmembrane helix</keyword>
<evidence type="ECO:0000256" key="6">
    <source>
        <dbReference type="ARBA" id="ARBA00034021"/>
    </source>
</evidence>
<dbReference type="InterPro" id="IPR001907">
    <property type="entry name" value="ClpP"/>
</dbReference>
<dbReference type="InterPro" id="IPR029045">
    <property type="entry name" value="ClpP/crotonase-like_dom_sf"/>
</dbReference>
<dbReference type="FunFam" id="3.90.226.10:FF:000001">
    <property type="entry name" value="ATP-dependent Clp protease proteolytic subunit"/>
    <property type="match status" value="1"/>
</dbReference>
<evidence type="ECO:0000256" key="1">
    <source>
        <dbReference type="ARBA" id="ARBA00007039"/>
    </source>
</evidence>
<dbReference type="CDD" id="cd07017">
    <property type="entry name" value="S14_ClpP_2"/>
    <property type="match status" value="1"/>
</dbReference>
<dbReference type="Proteomes" id="UP000216312">
    <property type="component" value="Unassembled WGS sequence"/>
</dbReference>
<keyword evidence="13" id="KW-0472">Membrane</keyword>
<evidence type="ECO:0000256" key="10">
    <source>
        <dbReference type="RuleBase" id="RU000549"/>
    </source>
</evidence>
<evidence type="ECO:0000256" key="12">
    <source>
        <dbReference type="RuleBase" id="RU003567"/>
    </source>
</evidence>
<accession>A0A257LUF9</accession>
<evidence type="ECO:0000256" key="3">
    <source>
        <dbReference type="ARBA" id="ARBA00022670"/>
    </source>
</evidence>
<dbReference type="AlphaFoldDB" id="A0A257LUF9"/>
<dbReference type="PRINTS" id="PR00127">
    <property type="entry name" value="CLPPROTEASEP"/>
</dbReference>
<dbReference type="GO" id="GO:0004176">
    <property type="term" value="F:ATP-dependent peptidase activity"/>
    <property type="evidence" value="ECO:0007669"/>
    <property type="project" value="InterPro"/>
</dbReference>
<evidence type="ECO:0000256" key="5">
    <source>
        <dbReference type="ARBA" id="ARBA00022825"/>
    </source>
</evidence>
<dbReference type="GO" id="GO:0006515">
    <property type="term" value="P:protein quality control for misfolded or incompletely synthesized proteins"/>
    <property type="evidence" value="ECO:0007669"/>
    <property type="project" value="TreeGrafter"/>
</dbReference>
<feature type="active site" evidence="7 9">
    <location>
        <position position="129"/>
    </location>
</feature>
<feature type="active site" description="Nucleophile" evidence="7">
    <location>
        <position position="104"/>
    </location>
</feature>
<dbReference type="GO" id="GO:0005737">
    <property type="term" value="C:cytoplasm"/>
    <property type="evidence" value="ECO:0007669"/>
    <property type="project" value="UniProtKB-SubCell"/>
</dbReference>
<dbReference type="EMBL" id="NMUJ01000025">
    <property type="protein sequence ID" value="OYV03062.1"/>
    <property type="molecule type" value="Genomic_DNA"/>
</dbReference>
<keyword evidence="13" id="KW-0812">Transmembrane</keyword>
<dbReference type="InterPro" id="IPR023562">
    <property type="entry name" value="ClpP/TepA"/>
</dbReference>
<dbReference type="SUPFAM" id="SSF52096">
    <property type="entry name" value="ClpP/crotonase"/>
    <property type="match status" value="1"/>
</dbReference>
<dbReference type="NCBIfam" id="NF001368">
    <property type="entry name" value="PRK00277.1"/>
    <property type="match status" value="1"/>
</dbReference>